<dbReference type="Pfam" id="PF00884">
    <property type="entry name" value="Sulfatase"/>
    <property type="match status" value="1"/>
</dbReference>
<evidence type="ECO:0000256" key="4">
    <source>
        <dbReference type="ARBA" id="ARBA00022692"/>
    </source>
</evidence>
<reference evidence="11 12" key="1">
    <citation type="submission" date="2018-08" db="EMBL/GenBank/DDBJ databases">
        <title>A genome reference for cultivated species of the human gut microbiota.</title>
        <authorList>
            <person name="Zou Y."/>
            <person name="Xue W."/>
            <person name="Luo G."/>
        </authorList>
    </citation>
    <scope>NUCLEOTIDE SEQUENCE [LARGE SCALE GENOMIC DNA]</scope>
    <source>
        <strain evidence="10 12">AF12-8</strain>
        <strain evidence="9 11">AF25-15</strain>
    </source>
</reference>
<gene>
    <name evidence="10" type="ORF">DWV78_15685</name>
    <name evidence="9" type="ORF">DWY38_10175</name>
</gene>
<keyword evidence="5 7" id="KW-1133">Transmembrane helix</keyword>
<comment type="subcellular location">
    <subcellularLocation>
        <location evidence="1">Cell membrane</location>
        <topology evidence="1">Multi-pass membrane protein</topology>
    </subcellularLocation>
</comment>
<proteinExistence type="predicted"/>
<evidence type="ECO:0000256" key="2">
    <source>
        <dbReference type="ARBA" id="ARBA00004936"/>
    </source>
</evidence>
<dbReference type="EMBL" id="QSAE01000098">
    <property type="protein sequence ID" value="RGW34729.1"/>
    <property type="molecule type" value="Genomic_DNA"/>
</dbReference>
<evidence type="ECO:0000259" key="8">
    <source>
        <dbReference type="Pfam" id="PF00884"/>
    </source>
</evidence>
<feature type="domain" description="Sulfatase N-terminal" evidence="8">
    <location>
        <begin position="508"/>
        <end position="797"/>
    </location>
</feature>
<evidence type="ECO:0000313" key="10">
    <source>
        <dbReference type="EMBL" id="RGW34729.1"/>
    </source>
</evidence>
<keyword evidence="6 7" id="KW-0472">Membrane</keyword>
<evidence type="ECO:0000256" key="5">
    <source>
        <dbReference type="ARBA" id="ARBA00022989"/>
    </source>
</evidence>
<dbReference type="Gene3D" id="3.40.720.10">
    <property type="entry name" value="Alkaline Phosphatase, subunit A"/>
    <property type="match status" value="1"/>
</dbReference>
<comment type="pathway">
    <text evidence="2">Cell wall biogenesis; lipoteichoic acid biosynthesis.</text>
</comment>
<dbReference type="CDD" id="cd16015">
    <property type="entry name" value="LTA_synthase"/>
    <property type="match status" value="1"/>
</dbReference>
<keyword evidence="4 7" id="KW-0812">Transmembrane</keyword>
<evidence type="ECO:0000256" key="6">
    <source>
        <dbReference type="ARBA" id="ARBA00023136"/>
    </source>
</evidence>
<sequence length="844" mass="96023">MGRMLFLVYKIMGRMRGIYIMDITREKTMRIVNYIFAVLIILCIAVMLLPANYSVEYSLYGKDMDKHTLTEVEYSSDSDLERHKADKNNTTVKVPYVAGETFDEMNIYTDTKNIKMAIKWNGITVKKFSNDIILNNCTVKYDLIDDELPDYSIEELLEKYCDKQYLILMAVCTDYSLGITDSIQQCLNDIGIDSTPRDTGIASSFYAVISDGKLVKTESSNEAALYFKKKIHGHNINLCSGGQYLGNWADIKIDGESYCTHRQGLNIVVYDLEKDCLVDSIGYQNYQEASVFRNTEYLQKPIELIAGKSAFDTINANINIINFLQLVIPCFIALILTFIWNMIRIVEKSKRTNQTINIVWFVIHQIVMAILLMLASGLVWGYKYLSNQFEDVSISQLLFHMTTDLGGTNWSDFRNLFIEIGSSIIFAIVFVVLLSIFIRKQKWGYRFLASSLIIVIISFGTIGNVFAKFNKNYGLYNYAVASQTKTNLYDVYYVDPSKTKITFPEHKKNLIYIFLESMEISDSDTENGGGKDTDYISELTDLALNNECFNGTDTHLNGAYPLGNTTWTAAGLVAQTSGVPLNADVNAYGSDDEEFLPGVFSTGQILEQNGYNNCLLIGSDKSFANRGKYFEEHGDFKVYDYNWAIKTHKIPSDYFEWWGYEDEKLFDFAKDTLTELASKGEPFNLTMLTTDTHFTDGYVCDLCENQYGQQYSNVLACNSRQVASFVEWIQQQDFYEDTVIILSGDHLCMDSSYFKDMPDGYDRRTYVNVINSDKKYTGDARTYTTMDMFPTTLSALGCGIEGDRLGLGTDLFSNTKTLAEEFGCSALDYQLKLNSKFYNKNILN</sequence>
<dbReference type="Proteomes" id="UP000286581">
    <property type="component" value="Unassembled WGS sequence"/>
</dbReference>
<dbReference type="PANTHER" id="PTHR47371">
    <property type="entry name" value="LIPOTEICHOIC ACID SYNTHASE"/>
    <property type="match status" value="1"/>
</dbReference>
<dbReference type="Proteomes" id="UP000266066">
    <property type="component" value="Unassembled WGS sequence"/>
</dbReference>
<dbReference type="GO" id="GO:0005886">
    <property type="term" value="C:plasma membrane"/>
    <property type="evidence" value="ECO:0007669"/>
    <property type="project" value="UniProtKB-SubCell"/>
</dbReference>
<dbReference type="InterPro" id="IPR050448">
    <property type="entry name" value="OpgB/LTA_synthase_biosynth"/>
</dbReference>
<evidence type="ECO:0000256" key="7">
    <source>
        <dbReference type="SAM" id="Phobius"/>
    </source>
</evidence>
<protein>
    <recommendedName>
        <fullName evidence="8">Sulfatase N-terminal domain-containing protein</fullName>
    </recommendedName>
</protein>
<accession>A0A395UWR8</accession>
<evidence type="ECO:0000313" key="9">
    <source>
        <dbReference type="EMBL" id="RGR53846.1"/>
    </source>
</evidence>
<feature type="transmembrane region" description="Helical" evidence="7">
    <location>
        <begin position="323"/>
        <end position="346"/>
    </location>
</feature>
<dbReference type="SUPFAM" id="SSF53649">
    <property type="entry name" value="Alkaline phosphatase-like"/>
    <property type="match status" value="1"/>
</dbReference>
<dbReference type="PANTHER" id="PTHR47371:SF3">
    <property type="entry name" value="PHOSPHOGLYCEROL TRANSFERASE I"/>
    <property type="match status" value="1"/>
</dbReference>
<dbReference type="InterPro" id="IPR000917">
    <property type="entry name" value="Sulfatase_N"/>
</dbReference>
<evidence type="ECO:0000256" key="3">
    <source>
        <dbReference type="ARBA" id="ARBA00022475"/>
    </source>
</evidence>
<feature type="transmembrane region" description="Helical" evidence="7">
    <location>
        <begin position="416"/>
        <end position="438"/>
    </location>
</feature>
<evidence type="ECO:0000313" key="11">
    <source>
        <dbReference type="Proteomes" id="UP000266066"/>
    </source>
</evidence>
<keyword evidence="3" id="KW-1003">Cell membrane</keyword>
<evidence type="ECO:0000256" key="1">
    <source>
        <dbReference type="ARBA" id="ARBA00004651"/>
    </source>
</evidence>
<feature type="transmembrane region" description="Helical" evidence="7">
    <location>
        <begin position="358"/>
        <end position="382"/>
    </location>
</feature>
<name>A0A395UWR8_9FIRM</name>
<comment type="caution">
    <text evidence="9">The sequence shown here is derived from an EMBL/GenBank/DDBJ whole genome shotgun (WGS) entry which is preliminary data.</text>
</comment>
<dbReference type="InterPro" id="IPR017850">
    <property type="entry name" value="Alkaline_phosphatase_core_sf"/>
</dbReference>
<feature type="transmembrane region" description="Helical" evidence="7">
    <location>
        <begin position="445"/>
        <end position="467"/>
    </location>
</feature>
<dbReference type="EMBL" id="QRUJ01000010">
    <property type="protein sequence ID" value="RGR53846.1"/>
    <property type="molecule type" value="Genomic_DNA"/>
</dbReference>
<evidence type="ECO:0000313" key="12">
    <source>
        <dbReference type="Proteomes" id="UP000286581"/>
    </source>
</evidence>
<organism evidence="9 11">
    <name type="scientific">Agathobacter rectalis</name>
    <dbReference type="NCBI Taxonomy" id="39491"/>
    <lineage>
        <taxon>Bacteria</taxon>
        <taxon>Bacillati</taxon>
        <taxon>Bacillota</taxon>
        <taxon>Clostridia</taxon>
        <taxon>Lachnospirales</taxon>
        <taxon>Lachnospiraceae</taxon>
        <taxon>Agathobacter</taxon>
    </lineage>
</organism>
<feature type="transmembrane region" description="Helical" evidence="7">
    <location>
        <begin position="31"/>
        <end position="49"/>
    </location>
</feature>
<dbReference type="AlphaFoldDB" id="A0A395UWR8"/>